<protein>
    <recommendedName>
        <fullName evidence="13">Transporter</fullName>
    </recommendedName>
</protein>
<evidence type="ECO:0000256" key="8">
    <source>
        <dbReference type="SAM" id="Phobius"/>
    </source>
</evidence>
<feature type="transmembrane region" description="Helical" evidence="8">
    <location>
        <begin position="261"/>
        <end position="283"/>
    </location>
</feature>
<evidence type="ECO:0000313" key="11">
    <source>
        <dbReference type="Proteomes" id="UP000251120"/>
    </source>
</evidence>
<dbReference type="OrthoDB" id="9810457at2"/>
<dbReference type="GO" id="GO:0005886">
    <property type="term" value="C:plasma membrane"/>
    <property type="evidence" value="ECO:0007669"/>
    <property type="project" value="UniProtKB-SubCell"/>
</dbReference>
<evidence type="ECO:0008006" key="13">
    <source>
        <dbReference type="Google" id="ProtNLM"/>
    </source>
</evidence>
<evidence type="ECO:0000256" key="5">
    <source>
        <dbReference type="ARBA" id="ARBA00022692"/>
    </source>
</evidence>
<feature type="transmembrane region" description="Helical" evidence="8">
    <location>
        <begin position="228"/>
        <end position="249"/>
    </location>
</feature>
<reference evidence="9 11" key="1">
    <citation type="submission" date="2017-06" db="EMBL/GenBank/DDBJ databases">
        <title>Complete genome of Francisella adeliensis.</title>
        <authorList>
            <person name="Vallesi A."/>
            <person name="Sjodin A."/>
        </authorList>
    </citation>
    <scope>NUCLEOTIDE SEQUENCE [LARGE SCALE GENOMIC DNA]</scope>
    <source>
        <strain evidence="9 11">FDC440</strain>
    </source>
</reference>
<feature type="transmembrane region" description="Helical" evidence="8">
    <location>
        <begin position="320"/>
        <end position="342"/>
    </location>
</feature>
<evidence type="ECO:0000256" key="6">
    <source>
        <dbReference type="ARBA" id="ARBA00022989"/>
    </source>
</evidence>
<evidence type="ECO:0000256" key="2">
    <source>
        <dbReference type="ARBA" id="ARBA00010145"/>
    </source>
</evidence>
<keyword evidence="12" id="KW-1185">Reference proteome</keyword>
<feature type="transmembrane region" description="Helical" evidence="8">
    <location>
        <begin position="289"/>
        <end position="308"/>
    </location>
</feature>
<feature type="transmembrane region" description="Helical" evidence="8">
    <location>
        <begin position="63"/>
        <end position="81"/>
    </location>
</feature>
<keyword evidence="4" id="KW-1003">Cell membrane</keyword>
<sequence length="344" mass="38590">MSLKNVFFCEPLFIITILIENYRSHFFIMMEVFNTTFVLFFTIFFGLIMGYSKIFPKGSDKTFIHLVFYILLPLQLFLSCYRTDTSTLSFNYGLAYVGSMLVMATFTFFITIKLMKGTKVDGVLNSMSVTQVDGAYFAIPLFMLVFSSAAFAIPLMAIQNIVFFTVSVLMIELLQKNSLSGTSSVTFVIKRIIKVSFTNPIILSSVLGFIFGGLKVPINHNITHSFEFLGKASAPVALFSIGLSCSYGLRQFKVDYQMLAICVLTVLKLLVFPLVALLFGLALGLHGNLLLALILLCSTPTATHNYIIANQYDLPEQVNIQTFVVVFTTILSFLSVNMWMYFIK</sequence>
<dbReference type="AlphaFoldDB" id="A0A2Z4Y203"/>
<dbReference type="InterPro" id="IPR004776">
    <property type="entry name" value="Mem_transp_PIN-like"/>
</dbReference>
<dbReference type="GO" id="GO:0055085">
    <property type="term" value="P:transmembrane transport"/>
    <property type="evidence" value="ECO:0007669"/>
    <property type="project" value="InterPro"/>
</dbReference>
<feature type="transmembrane region" description="Helical" evidence="8">
    <location>
        <begin position="133"/>
        <end position="151"/>
    </location>
</feature>
<evidence type="ECO:0000313" key="10">
    <source>
        <dbReference type="EMBL" id="QIW12792.1"/>
    </source>
</evidence>
<feature type="transmembrane region" description="Helical" evidence="8">
    <location>
        <begin position="93"/>
        <end position="112"/>
    </location>
</feature>
<dbReference type="EMBL" id="CP021781">
    <property type="protein sequence ID" value="AXA34545.1"/>
    <property type="molecule type" value="Genomic_DNA"/>
</dbReference>
<keyword evidence="6 8" id="KW-1133">Transmembrane helix</keyword>
<proteinExistence type="inferred from homology"/>
<dbReference type="PANTHER" id="PTHR36838">
    <property type="entry name" value="AUXIN EFFLUX CARRIER FAMILY PROTEIN"/>
    <property type="match status" value="1"/>
</dbReference>
<dbReference type="InterPro" id="IPR038770">
    <property type="entry name" value="Na+/solute_symporter_sf"/>
</dbReference>
<dbReference type="Gene3D" id="1.20.1530.20">
    <property type="match status" value="1"/>
</dbReference>
<keyword evidence="7 8" id="KW-0472">Membrane</keyword>
<reference evidence="10 12" key="2">
    <citation type="submission" date="2019-08" db="EMBL/GenBank/DDBJ databases">
        <title>Complete genome sequences of Francisella adeliensis (FSC1325 and FSC1326).</title>
        <authorList>
            <person name="Ohrman C."/>
            <person name="Uneklint I."/>
            <person name="Vallesi A."/>
            <person name="Karlsson L."/>
            <person name="Sjodin A."/>
        </authorList>
    </citation>
    <scope>NUCLEOTIDE SEQUENCE [LARGE SCALE GENOMIC DNA]</scope>
    <source>
        <strain evidence="10 12">FSC1325</strain>
    </source>
</reference>
<comment type="subcellular location">
    <subcellularLocation>
        <location evidence="1">Cell membrane</location>
        <topology evidence="1">Multi-pass membrane protein</topology>
    </subcellularLocation>
</comment>
<comment type="similarity">
    <text evidence="2">Belongs to the auxin efflux carrier (TC 2.A.69) family.</text>
</comment>
<accession>A0A2Z4Y203</accession>
<keyword evidence="5 8" id="KW-0812">Transmembrane</keyword>
<evidence type="ECO:0000256" key="4">
    <source>
        <dbReference type="ARBA" id="ARBA00022475"/>
    </source>
</evidence>
<dbReference type="EMBL" id="CP043424">
    <property type="protein sequence ID" value="QIW12792.1"/>
    <property type="molecule type" value="Genomic_DNA"/>
</dbReference>
<evidence type="ECO:0000256" key="1">
    <source>
        <dbReference type="ARBA" id="ARBA00004651"/>
    </source>
</evidence>
<dbReference type="KEGG" id="fad:CDH04_09115"/>
<keyword evidence="3" id="KW-0813">Transport</keyword>
<dbReference type="Pfam" id="PF03547">
    <property type="entry name" value="Mem_trans"/>
    <property type="match status" value="1"/>
</dbReference>
<name>A0A2Z4Y203_9GAMM</name>
<organism evidence="9 11">
    <name type="scientific">Francisella adeliensis</name>
    <dbReference type="NCBI Taxonomy" id="2007306"/>
    <lineage>
        <taxon>Bacteria</taxon>
        <taxon>Pseudomonadati</taxon>
        <taxon>Pseudomonadota</taxon>
        <taxon>Gammaproteobacteria</taxon>
        <taxon>Thiotrichales</taxon>
        <taxon>Francisellaceae</taxon>
        <taxon>Francisella</taxon>
    </lineage>
</organism>
<dbReference type="Proteomes" id="UP000251120">
    <property type="component" value="Chromosome"/>
</dbReference>
<dbReference type="Proteomes" id="UP000681131">
    <property type="component" value="Chromosome"/>
</dbReference>
<gene>
    <name evidence="9" type="ORF">CDH04_09115</name>
    <name evidence="10" type="ORF">FZC43_09125</name>
</gene>
<evidence type="ECO:0000256" key="3">
    <source>
        <dbReference type="ARBA" id="ARBA00022448"/>
    </source>
</evidence>
<feature type="transmembrane region" description="Helical" evidence="8">
    <location>
        <begin position="32"/>
        <end position="51"/>
    </location>
</feature>
<evidence type="ECO:0000256" key="7">
    <source>
        <dbReference type="ARBA" id="ARBA00023136"/>
    </source>
</evidence>
<dbReference type="PANTHER" id="PTHR36838:SF3">
    <property type="entry name" value="TRANSPORTER AUXIN EFFLUX CARRIER EC FAMILY"/>
    <property type="match status" value="1"/>
</dbReference>
<evidence type="ECO:0000313" key="12">
    <source>
        <dbReference type="Proteomes" id="UP000681131"/>
    </source>
</evidence>
<evidence type="ECO:0000313" key="9">
    <source>
        <dbReference type="EMBL" id="AXA34545.1"/>
    </source>
</evidence>
<feature type="transmembrane region" description="Helical" evidence="8">
    <location>
        <begin position="195"/>
        <end position="216"/>
    </location>
</feature>